<sequence>MEAYEMVDSFVSKTVFETLQRLRGGVVLTESAITKGLPCVDSPTPIVLGLSSYLTFVFLGLIVIKSLDLKPRSKEPAILNLFVIFHNFVCFALSLYMCVGIVRQAILNRYSLWGNAYNPKEVQMGHLLYIFYMSKYIEFMDTVIMILKRNTRQITVLHVYHHASISFIWWIIAYHAPGGEAYFSAALNSGVHVLMYLYYLLAATLGKNEKARRKYLWWGKYLTQLQMFQFVLNMIQAYYDIKNNSPYPQFLIQILFYYMISLLALFGNFYVHKYVSAPAKPAKIKSKKAE</sequence>
<dbReference type="Proteomes" id="UP001162541">
    <property type="component" value="Chromosome 6"/>
</dbReference>
<dbReference type="GO" id="GO:0005789">
    <property type="term" value="C:endoplasmic reticulum membrane"/>
    <property type="evidence" value="ECO:0007669"/>
    <property type="project" value="TreeGrafter"/>
</dbReference>
<evidence type="ECO:0000256" key="1">
    <source>
        <dbReference type="ARBA" id="ARBA00004141"/>
    </source>
</evidence>
<feature type="transmembrane region" description="Helical" evidence="10">
    <location>
        <begin position="126"/>
        <end position="147"/>
    </location>
</feature>
<reference evidence="12" key="1">
    <citation type="journal article" date="2020" name="Curr. Biol.">
        <title>Chromatin organization in early land plants reveals an ancestral association between H3K27me3, transposons, and constitutive heterochromatin.</title>
        <authorList>
            <person name="Montgomery S.A."/>
            <person name="Tanizawa Y."/>
            <person name="Galik B."/>
            <person name="Wang N."/>
            <person name="Ito T."/>
            <person name="Mochizuki T."/>
            <person name="Akimcheva S."/>
            <person name="Bowman J.L."/>
            <person name="Cognat V."/>
            <person name="Marechal-Drouard L."/>
            <person name="Ekker H."/>
            <person name="Hong S.F."/>
            <person name="Kohchi T."/>
            <person name="Lin S.S."/>
            <person name="Liu L.D."/>
            <person name="Nakamura Y."/>
            <person name="Valeeva L.R."/>
            <person name="Shakirov E.V."/>
            <person name="Shippen D.E."/>
            <person name="Wei W.L."/>
            <person name="Yagura M."/>
            <person name="Yamaoka S."/>
            <person name="Yamato K.T."/>
            <person name="Liu C."/>
            <person name="Berger F."/>
        </authorList>
    </citation>
    <scope>NUCLEOTIDE SEQUENCE [LARGE SCALE GENOMIC DNA]</scope>
    <source>
        <strain evidence="12">Tak-1</strain>
    </source>
</reference>
<dbReference type="AlphaFoldDB" id="A0AAF6BMQ2"/>
<evidence type="ECO:0000256" key="5">
    <source>
        <dbReference type="ARBA" id="ARBA00022832"/>
    </source>
</evidence>
<keyword evidence="2" id="KW-0444">Lipid biosynthesis</keyword>
<evidence type="ECO:0008006" key="13">
    <source>
        <dbReference type="Google" id="ProtNLM"/>
    </source>
</evidence>
<keyword evidence="9" id="KW-0275">Fatty acid biosynthesis</keyword>
<comment type="subcellular location">
    <subcellularLocation>
        <location evidence="1">Membrane</location>
        <topology evidence="1">Multi-pass membrane protein</topology>
    </subcellularLocation>
</comment>
<dbReference type="GO" id="GO:0009922">
    <property type="term" value="F:fatty acid elongase activity"/>
    <property type="evidence" value="ECO:0007669"/>
    <property type="project" value="InterPro"/>
</dbReference>
<organism evidence="11 12">
    <name type="scientific">Marchantia polymorpha subsp. ruderalis</name>
    <dbReference type="NCBI Taxonomy" id="1480154"/>
    <lineage>
        <taxon>Eukaryota</taxon>
        <taxon>Viridiplantae</taxon>
        <taxon>Streptophyta</taxon>
        <taxon>Embryophyta</taxon>
        <taxon>Marchantiophyta</taxon>
        <taxon>Marchantiopsida</taxon>
        <taxon>Marchantiidae</taxon>
        <taxon>Marchantiales</taxon>
        <taxon>Marchantiaceae</taxon>
        <taxon>Marchantia</taxon>
    </lineage>
</organism>
<accession>A0AAF6BMQ2</accession>
<evidence type="ECO:0000313" key="11">
    <source>
        <dbReference type="EMBL" id="BBN13286.1"/>
    </source>
</evidence>
<keyword evidence="3" id="KW-0808">Transferase</keyword>
<evidence type="ECO:0000256" key="6">
    <source>
        <dbReference type="ARBA" id="ARBA00022989"/>
    </source>
</evidence>
<feature type="transmembrane region" description="Helical" evidence="10">
    <location>
        <begin position="159"/>
        <end position="176"/>
    </location>
</feature>
<feature type="transmembrane region" description="Helical" evidence="10">
    <location>
        <begin position="251"/>
        <end position="271"/>
    </location>
</feature>
<evidence type="ECO:0000256" key="8">
    <source>
        <dbReference type="ARBA" id="ARBA00023136"/>
    </source>
</evidence>
<dbReference type="GO" id="GO:0030148">
    <property type="term" value="P:sphingolipid biosynthetic process"/>
    <property type="evidence" value="ECO:0007669"/>
    <property type="project" value="TreeGrafter"/>
</dbReference>
<dbReference type="Pfam" id="PF01151">
    <property type="entry name" value="ELO"/>
    <property type="match status" value="1"/>
</dbReference>
<keyword evidence="8 10" id="KW-0472">Membrane</keyword>
<feature type="transmembrane region" description="Helical" evidence="10">
    <location>
        <begin position="46"/>
        <end position="67"/>
    </location>
</feature>
<feature type="transmembrane region" description="Helical" evidence="10">
    <location>
        <begin position="182"/>
        <end position="201"/>
    </location>
</feature>
<proteinExistence type="predicted"/>
<evidence type="ECO:0000256" key="9">
    <source>
        <dbReference type="ARBA" id="ARBA00023160"/>
    </source>
</evidence>
<evidence type="ECO:0000313" key="12">
    <source>
        <dbReference type="Proteomes" id="UP001162541"/>
    </source>
</evidence>
<evidence type="ECO:0000256" key="2">
    <source>
        <dbReference type="ARBA" id="ARBA00022516"/>
    </source>
</evidence>
<keyword evidence="5" id="KW-0276">Fatty acid metabolism</keyword>
<keyword evidence="7" id="KW-0443">Lipid metabolism</keyword>
<evidence type="ECO:0000256" key="10">
    <source>
        <dbReference type="SAM" id="Phobius"/>
    </source>
</evidence>
<gene>
    <name evidence="11" type="ORF">Mp_6g02350</name>
</gene>
<name>A0AAF6BMQ2_MARPO</name>
<dbReference type="GO" id="GO:0034625">
    <property type="term" value="P:fatty acid elongation, monounsaturated fatty acid"/>
    <property type="evidence" value="ECO:0007669"/>
    <property type="project" value="TreeGrafter"/>
</dbReference>
<dbReference type="GO" id="GO:0034626">
    <property type="term" value="P:fatty acid elongation, polyunsaturated fatty acid"/>
    <property type="evidence" value="ECO:0007669"/>
    <property type="project" value="TreeGrafter"/>
</dbReference>
<feature type="transmembrane region" description="Helical" evidence="10">
    <location>
        <begin position="221"/>
        <end position="239"/>
    </location>
</feature>
<dbReference type="EMBL" id="AP019871">
    <property type="protein sequence ID" value="BBN13286.1"/>
    <property type="molecule type" value="Genomic_DNA"/>
</dbReference>
<evidence type="ECO:0000256" key="3">
    <source>
        <dbReference type="ARBA" id="ARBA00022679"/>
    </source>
</evidence>
<keyword evidence="6 10" id="KW-1133">Transmembrane helix</keyword>
<keyword evidence="4 10" id="KW-0812">Transmembrane</keyword>
<evidence type="ECO:0000256" key="7">
    <source>
        <dbReference type="ARBA" id="ARBA00023098"/>
    </source>
</evidence>
<dbReference type="PANTHER" id="PTHR11157">
    <property type="entry name" value="FATTY ACID ACYL TRANSFERASE-RELATED"/>
    <property type="match status" value="1"/>
</dbReference>
<dbReference type="InterPro" id="IPR002076">
    <property type="entry name" value="ELO_fam"/>
</dbReference>
<dbReference type="GO" id="GO:0019367">
    <property type="term" value="P:fatty acid elongation, saturated fatty acid"/>
    <property type="evidence" value="ECO:0007669"/>
    <property type="project" value="TreeGrafter"/>
</dbReference>
<protein>
    <recommendedName>
        <fullName evidence="13">Very-long-chain 3-oxoacyl-CoA synthase</fullName>
    </recommendedName>
</protein>
<dbReference type="GO" id="GO:0042761">
    <property type="term" value="P:very long-chain fatty acid biosynthetic process"/>
    <property type="evidence" value="ECO:0007669"/>
    <property type="project" value="TreeGrafter"/>
</dbReference>
<feature type="transmembrane region" description="Helical" evidence="10">
    <location>
        <begin position="79"/>
        <end position="106"/>
    </location>
</feature>
<dbReference type="PANTHER" id="PTHR11157:SF126">
    <property type="entry name" value="ELONGATION OF VERY LONG CHAIN FATTY ACIDS PROTEIN"/>
    <property type="match status" value="1"/>
</dbReference>
<evidence type="ECO:0000256" key="4">
    <source>
        <dbReference type="ARBA" id="ARBA00022692"/>
    </source>
</evidence>